<keyword evidence="2" id="KW-1185">Reference proteome</keyword>
<accession>A0A7X2S7T4</accession>
<reference evidence="1 2" key="1">
    <citation type="journal article" date="2017" name="Int. J. Syst. Evol. Microbiol.">
        <title>Bacillus mangrovi sp. nov., isolated from a sediment sample from a mangrove forest.</title>
        <authorList>
            <person name="Gupta V."/>
            <person name="Singh P.K."/>
            <person name="Korpole S."/>
            <person name="Tanuku N.R.S."/>
            <person name="Pinnaka A.K."/>
        </authorList>
    </citation>
    <scope>NUCLEOTIDE SEQUENCE [LARGE SCALE GENOMIC DNA]</scope>
    <source>
        <strain evidence="1 2">KCTC 33872</strain>
    </source>
</reference>
<evidence type="ECO:0000313" key="1">
    <source>
        <dbReference type="EMBL" id="MTH55279.1"/>
    </source>
</evidence>
<dbReference type="RefSeq" id="WP_155113779.1">
    <property type="nucleotide sequence ID" value="NZ_WMIB01000026.1"/>
</dbReference>
<name>A0A7X2S7T4_9BACI</name>
<organism evidence="1 2">
    <name type="scientific">Metabacillus mangrovi</name>
    <dbReference type="NCBI Taxonomy" id="1491830"/>
    <lineage>
        <taxon>Bacteria</taxon>
        <taxon>Bacillati</taxon>
        <taxon>Bacillota</taxon>
        <taxon>Bacilli</taxon>
        <taxon>Bacillales</taxon>
        <taxon>Bacillaceae</taxon>
        <taxon>Metabacillus</taxon>
    </lineage>
</organism>
<dbReference type="OrthoDB" id="2583073at2"/>
<evidence type="ECO:0000313" key="2">
    <source>
        <dbReference type="Proteomes" id="UP000434639"/>
    </source>
</evidence>
<dbReference type="AlphaFoldDB" id="A0A7X2S7T4"/>
<dbReference type="EMBL" id="WMIB01000026">
    <property type="protein sequence ID" value="MTH55279.1"/>
    <property type="molecule type" value="Genomic_DNA"/>
</dbReference>
<sequence>MKRLQNAEDISRLKDAFHKVFINSDPFGNPFQETLSKKVLIFPTDGYYLAKNQFAALMKTIEHFEQGTFFGSESEGDRFDLSQDFNSELAPQHWVIESHIDYEDYQSIPFVVENSLYSIHGEWGLQVSHEDHAILAGNSEFIARFKEAYSEWEEDKEKFFQHWAEVNKNGCADMKWIDDFKKQF</sequence>
<comment type="caution">
    <text evidence="1">The sequence shown here is derived from an EMBL/GenBank/DDBJ whole genome shotgun (WGS) entry which is preliminary data.</text>
</comment>
<gene>
    <name evidence="1" type="ORF">GKZ89_17935</name>
</gene>
<proteinExistence type="predicted"/>
<dbReference type="Proteomes" id="UP000434639">
    <property type="component" value="Unassembled WGS sequence"/>
</dbReference>
<protein>
    <submittedName>
        <fullName evidence="1">Uncharacterized protein</fullName>
    </submittedName>
</protein>